<evidence type="ECO:0000256" key="3">
    <source>
        <dbReference type="ARBA" id="ARBA00023239"/>
    </source>
</evidence>
<gene>
    <name evidence="8" type="ORF">Bpfe_007952</name>
</gene>
<evidence type="ECO:0000256" key="1">
    <source>
        <dbReference type="ARBA" id="ARBA00022722"/>
    </source>
</evidence>
<keyword evidence="9" id="KW-1185">Reference proteome</keyword>
<dbReference type="InterPro" id="IPR027521">
    <property type="entry name" value="Usb1"/>
</dbReference>
<protein>
    <recommendedName>
        <fullName evidence="6">U6 snRNA phosphodiesterase</fullName>
        <ecNumber evidence="6">3.1.4.-</ecNumber>
    </recommendedName>
</protein>
<keyword evidence="1 6" id="KW-0540">Nuclease</keyword>
<feature type="active site" description="Proton donor/acceptor" evidence="6">
    <location>
        <position position="284"/>
    </location>
</feature>
<dbReference type="GO" id="GO:1990838">
    <property type="term" value="F:poly(U)-specific exoribonuclease activity, producing 3' uridine cyclic phosphate ends"/>
    <property type="evidence" value="ECO:0007669"/>
    <property type="project" value="UniProtKB-UniRule"/>
</dbReference>
<accession>A0AAD8FF63</accession>
<dbReference type="EMBL" id="JASAOG010000024">
    <property type="protein sequence ID" value="KAK0062747.1"/>
    <property type="molecule type" value="Genomic_DNA"/>
</dbReference>
<reference evidence="8" key="2">
    <citation type="submission" date="2023-04" db="EMBL/GenBank/DDBJ databases">
        <authorList>
            <person name="Bu L."/>
            <person name="Lu L."/>
            <person name="Laidemitt M.R."/>
            <person name="Zhang S.M."/>
            <person name="Mutuku M."/>
            <person name="Mkoji G."/>
            <person name="Steinauer M."/>
            <person name="Loker E.S."/>
        </authorList>
    </citation>
    <scope>NUCLEOTIDE SEQUENCE</scope>
    <source>
        <strain evidence="8">KasaAsao</strain>
        <tissue evidence="8">Whole Snail</tissue>
    </source>
</reference>
<comment type="function">
    <text evidence="6">Phosphodiesterase responsible for the U6 snRNA 3' end processing. Acts as an exoribonuclease (RNase) responsible for trimming the poly(U) tract of the last nucleotides in the pre-U6 snRNA molecule, leading to the formation of mature U6 snRNA.</text>
</comment>
<dbReference type="Proteomes" id="UP001233172">
    <property type="component" value="Unassembled WGS sequence"/>
</dbReference>
<organism evidence="8 9">
    <name type="scientific">Biomphalaria pfeifferi</name>
    <name type="common">Bloodfluke planorb</name>
    <name type="synonym">Freshwater snail</name>
    <dbReference type="NCBI Taxonomy" id="112525"/>
    <lineage>
        <taxon>Eukaryota</taxon>
        <taxon>Metazoa</taxon>
        <taxon>Spiralia</taxon>
        <taxon>Lophotrochozoa</taxon>
        <taxon>Mollusca</taxon>
        <taxon>Gastropoda</taxon>
        <taxon>Heterobranchia</taxon>
        <taxon>Euthyneura</taxon>
        <taxon>Panpulmonata</taxon>
        <taxon>Hygrophila</taxon>
        <taxon>Lymnaeoidea</taxon>
        <taxon>Planorbidae</taxon>
        <taxon>Biomphalaria</taxon>
    </lineage>
</organism>
<dbReference type="PANTHER" id="PTHR13522:SF3">
    <property type="entry name" value="U6 SNRNA PHOSPHODIESTERASE 1"/>
    <property type="match status" value="1"/>
</dbReference>
<dbReference type="PANTHER" id="PTHR13522">
    <property type="entry name" value="U6 SNRNA PHOSPHODIESTERASE 1"/>
    <property type="match status" value="1"/>
</dbReference>
<keyword evidence="2 6" id="KW-0378">Hydrolase</keyword>
<keyword evidence="3" id="KW-0456">Lyase</keyword>
<feature type="region of interest" description="Disordered" evidence="7">
    <location>
        <begin position="1"/>
        <end position="24"/>
    </location>
</feature>
<dbReference type="AlphaFoldDB" id="A0AAD8FF63"/>
<dbReference type="Pfam" id="PF09749">
    <property type="entry name" value="HVSL"/>
    <property type="match status" value="1"/>
</dbReference>
<reference evidence="8" key="1">
    <citation type="journal article" date="2023" name="PLoS Negl. Trop. Dis.">
        <title>A genome sequence for Biomphalaria pfeifferi, the major vector snail for the human-infecting parasite Schistosoma mansoni.</title>
        <authorList>
            <person name="Bu L."/>
            <person name="Lu L."/>
            <person name="Laidemitt M.R."/>
            <person name="Zhang S.M."/>
            <person name="Mutuku M."/>
            <person name="Mkoji G."/>
            <person name="Steinauer M."/>
            <person name="Loker E.S."/>
        </authorList>
    </citation>
    <scope>NUCLEOTIDE SEQUENCE</scope>
    <source>
        <strain evidence="8">KasaAsao</strain>
    </source>
</reference>
<dbReference type="GO" id="GO:0016829">
    <property type="term" value="F:lyase activity"/>
    <property type="evidence" value="ECO:0007669"/>
    <property type="project" value="UniProtKB-KW"/>
</dbReference>
<dbReference type="EC" id="3.1.4.-" evidence="6"/>
<sequence>MNRLVSYSESSEEEDKGLISPQKCNSSEVSTDFMYSKNEVSKDWNAKQIIENKTCRHDVGHVNDTSKHLLNNLDFENGSKLNILSPPEIYSNTSFCCDSENSIKQTFSIANINRGHITMASSGDFFNATTVLGSNNVLNLNDTYKAPIKCVVDKEDKIMEDLPILHTESSSQTKVSDIVPRSVPVNISESAMGSRKRKHSDEIKSQSNLQVPDSLKSMFYNSCHKWIDNASEHDNRIRSFPHLEGNWAAHVYFPVPKNEILEEFFQSVIQIFEPLEFKTLPEYHISLSRTVAIRHHWIEPIVTSLREQMKLLKSSLSEMTALKLFTNDEKTRTFICIELSQDDTEFVQYVKAVDTCFLEFKLPVYYKNPSFHISIGWCLGNVIPEVSEDKLLIAKEMLSNFIAENPELSVVLLQQVCCRAGNKLFAITLEEEFN</sequence>
<evidence type="ECO:0000313" key="9">
    <source>
        <dbReference type="Proteomes" id="UP001233172"/>
    </source>
</evidence>
<keyword evidence="4 6" id="KW-0539">Nucleus</keyword>
<comment type="caution">
    <text evidence="8">The sequence shown here is derived from an EMBL/GenBank/DDBJ whole genome shotgun (WGS) entry which is preliminary data.</text>
</comment>
<evidence type="ECO:0000256" key="6">
    <source>
        <dbReference type="HAMAP-Rule" id="MF_03040"/>
    </source>
</evidence>
<feature type="active site" description="Proton donor/acceptor" evidence="6">
    <location>
        <position position="372"/>
    </location>
</feature>
<proteinExistence type="inferred from homology"/>
<name>A0AAD8FF63_BIOPF</name>
<comment type="similarity">
    <text evidence="6">Belongs to the 2H phosphoesterase superfamily. USB1 family.</text>
</comment>
<dbReference type="GO" id="GO:0034477">
    <property type="term" value="P:U6 snRNA 3'-end processing"/>
    <property type="evidence" value="ECO:0007669"/>
    <property type="project" value="UniProtKB-UniRule"/>
</dbReference>
<evidence type="ECO:0000256" key="2">
    <source>
        <dbReference type="ARBA" id="ARBA00022801"/>
    </source>
</evidence>
<evidence type="ECO:0000313" key="8">
    <source>
        <dbReference type="EMBL" id="KAK0062747.1"/>
    </source>
</evidence>
<dbReference type="Gene3D" id="3.90.1140.10">
    <property type="entry name" value="Cyclic phosphodiesterase"/>
    <property type="match status" value="1"/>
</dbReference>
<dbReference type="HAMAP" id="MF_03040">
    <property type="entry name" value="USB1"/>
    <property type="match status" value="1"/>
</dbReference>
<comment type="subcellular location">
    <subcellularLocation>
        <location evidence="6">Nucleus</location>
    </subcellularLocation>
</comment>
<evidence type="ECO:0000256" key="4">
    <source>
        <dbReference type="ARBA" id="ARBA00023242"/>
    </source>
</evidence>
<comment type="catalytic activity">
    <reaction evidence="5">
        <text>a 3'-end uridylyl-uridine-RNA = a 3'-end 2',3'-cyclophospho-uridine-RNA + uridine</text>
        <dbReference type="Rhea" id="RHEA:46052"/>
        <dbReference type="Rhea" id="RHEA-COMP:17384"/>
        <dbReference type="Rhea" id="RHEA-COMP:17385"/>
        <dbReference type="ChEBI" id="CHEBI:16704"/>
        <dbReference type="ChEBI" id="CHEBI:85643"/>
        <dbReference type="ChEBI" id="CHEBI:85644"/>
    </reaction>
    <physiologicalReaction direction="left-to-right" evidence="5">
        <dbReference type="Rhea" id="RHEA:46053"/>
    </physiologicalReaction>
</comment>
<dbReference type="GO" id="GO:0005634">
    <property type="term" value="C:nucleus"/>
    <property type="evidence" value="ECO:0007669"/>
    <property type="project" value="UniProtKB-SubCell"/>
</dbReference>
<evidence type="ECO:0000256" key="7">
    <source>
        <dbReference type="SAM" id="MobiDB-lite"/>
    </source>
</evidence>
<evidence type="ECO:0000256" key="5">
    <source>
        <dbReference type="ARBA" id="ARBA00029300"/>
    </source>
</evidence>